<organism evidence="1 2">
    <name type="scientific">Corchorus olitorius</name>
    <dbReference type="NCBI Taxonomy" id="93759"/>
    <lineage>
        <taxon>Eukaryota</taxon>
        <taxon>Viridiplantae</taxon>
        <taxon>Streptophyta</taxon>
        <taxon>Embryophyta</taxon>
        <taxon>Tracheophyta</taxon>
        <taxon>Spermatophyta</taxon>
        <taxon>Magnoliopsida</taxon>
        <taxon>eudicotyledons</taxon>
        <taxon>Gunneridae</taxon>
        <taxon>Pentapetalae</taxon>
        <taxon>rosids</taxon>
        <taxon>malvids</taxon>
        <taxon>Malvales</taxon>
        <taxon>Malvaceae</taxon>
        <taxon>Grewioideae</taxon>
        <taxon>Apeibeae</taxon>
        <taxon>Corchorus</taxon>
    </lineage>
</organism>
<proteinExistence type="predicted"/>
<sequence length="55" mass="6062">MGVEDSKETKRCQIFVQGPYTTRFALPHSLNFCLFIASTSSSSHLSAKQVAELAK</sequence>
<evidence type="ECO:0000313" key="1">
    <source>
        <dbReference type="EMBL" id="OMP10040.1"/>
    </source>
</evidence>
<gene>
    <name evidence="1" type="ORF">COLO4_04885</name>
</gene>
<accession>A0A1R3KSJ1</accession>
<dbReference type="AlphaFoldDB" id="A0A1R3KSJ1"/>
<protein>
    <submittedName>
        <fullName evidence="1">Uncharacterized protein</fullName>
    </submittedName>
</protein>
<keyword evidence="2" id="KW-1185">Reference proteome</keyword>
<reference evidence="2" key="1">
    <citation type="submission" date="2013-09" db="EMBL/GenBank/DDBJ databases">
        <title>Corchorus olitorius genome sequencing.</title>
        <authorList>
            <person name="Alam M."/>
            <person name="Haque M.S."/>
            <person name="Islam M.S."/>
            <person name="Emdad E.M."/>
            <person name="Islam M.M."/>
            <person name="Ahmed B."/>
            <person name="Halim A."/>
            <person name="Hossen Q.M.M."/>
            <person name="Hossain M.Z."/>
            <person name="Ahmed R."/>
            <person name="Khan M.M."/>
            <person name="Islam R."/>
            <person name="Rashid M.M."/>
            <person name="Khan S.A."/>
            <person name="Rahman M.S."/>
            <person name="Alam M."/>
            <person name="Yahiya A.S."/>
            <person name="Khan M.S."/>
            <person name="Azam M.S."/>
            <person name="Haque T."/>
            <person name="Lashkar M.Z.H."/>
            <person name="Akhand A.I."/>
            <person name="Morshed G."/>
            <person name="Roy S."/>
            <person name="Uddin K.S."/>
            <person name="Rabeya T."/>
            <person name="Hossain A.S."/>
            <person name="Chowdhury A."/>
            <person name="Snigdha A.R."/>
            <person name="Mortoza M.S."/>
            <person name="Matin S.A."/>
            <person name="Hoque S.M.E."/>
            <person name="Islam M.K."/>
            <person name="Roy D.K."/>
            <person name="Haider R."/>
            <person name="Moosa M.M."/>
            <person name="Elias S.M."/>
            <person name="Hasan A.M."/>
            <person name="Jahan S."/>
            <person name="Shafiuddin M."/>
            <person name="Mahmood N."/>
            <person name="Shommy N.S."/>
        </authorList>
    </citation>
    <scope>NUCLEOTIDE SEQUENCE [LARGE SCALE GENOMIC DNA]</scope>
    <source>
        <strain evidence="2">cv. O-4</strain>
    </source>
</reference>
<name>A0A1R3KSJ1_9ROSI</name>
<evidence type="ECO:0000313" key="2">
    <source>
        <dbReference type="Proteomes" id="UP000187203"/>
    </source>
</evidence>
<dbReference type="Proteomes" id="UP000187203">
    <property type="component" value="Unassembled WGS sequence"/>
</dbReference>
<dbReference type="EMBL" id="AWUE01012058">
    <property type="protein sequence ID" value="OMP10040.1"/>
    <property type="molecule type" value="Genomic_DNA"/>
</dbReference>
<comment type="caution">
    <text evidence="1">The sequence shown here is derived from an EMBL/GenBank/DDBJ whole genome shotgun (WGS) entry which is preliminary data.</text>
</comment>